<evidence type="ECO:0000313" key="1">
    <source>
        <dbReference type="EMBL" id="URD97807.1"/>
    </source>
</evidence>
<keyword evidence="2" id="KW-1185">Reference proteome</keyword>
<organism evidence="1 2">
    <name type="scientific">Musa troglodytarum</name>
    <name type="common">fe'i banana</name>
    <dbReference type="NCBI Taxonomy" id="320322"/>
    <lineage>
        <taxon>Eukaryota</taxon>
        <taxon>Viridiplantae</taxon>
        <taxon>Streptophyta</taxon>
        <taxon>Embryophyta</taxon>
        <taxon>Tracheophyta</taxon>
        <taxon>Spermatophyta</taxon>
        <taxon>Magnoliopsida</taxon>
        <taxon>Liliopsida</taxon>
        <taxon>Zingiberales</taxon>
        <taxon>Musaceae</taxon>
        <taxon>Musa</taxon>
    </lineage>
</organism>
<name>A0A9E7FMK4_9LILI</name>
<gene>
    <name evidence="1" type="ORF">MUK42_36552</name>
</gene>
<protein>
    <submittedName>
        <fullName evidence="1">Uncharacterized protein</fullName>
    </submittedName>
</protein>
<dbReference type="OrthoDB" id="1678912at2759"/>
<dbReference type="EMBL" id="CP097506">
    <property type="protein sequence ID" value="URD97807.1"/>
    <property type="molecule type" value="Genomic_DNA"/>
</dbReference>
<evidence type="ECO:0000313" key="2">
    <source>
        <dbReference type="Proteomes" id="UP001055439"/>
    </source>
</evidence>
<accession>A0A9E7FMK4</accession>
<sequence length="45" mass="5004">MAVESCVEKNEVLSTTYYASCYQNVSVEPLQIEATQRKLHAPKGS</sequence>
<proteinExistence type="predicted"/>
<dbReference type="Proteomes" id="UP001055439">
    <property type="component" value="Chromosome 4"/>
</dbReference>
<reference evidence="1" key="1">
    <citation type="submission" date="2022-05" db="EMBL/GenBank/DDBJ databases">
        <title>The Musa troglodytarum L. genome provides insights into the mechanism of non-climacteric behaviour and enrichment of carotenoids.</title>
        <authorList>
            <person name="Wang J."/>
        </authorList>
    </citation>
    <scope>NUCLEOTIDE SEQUENCE</scope>
    <source>
        <tissue evidence="1">Leaf</tissue>
    </source>
</reference>
<dbReference type="AlphaFoldDB" id="A0A9E7FMK4"/>